<dbReference type="SUPFAM" id="SSF103473">
    <property type="entry name" value="MFS general substrate transporter"/>
    <property type="match status" value="1"/>
</dbReference>
<dbReference type="Proteomes" id="UP000677228">
    <property type="component" value="Unassembled WGS sequence"/>
</dbReference>
<comment type="caution">
    <text evidence="8">The sequence shown here is derived from an EMBL/GenBank/DDBJ whole genome shotgun (WGS) entry which is preliminary data.</text>
</comment>
<sequence>MSQQNKNDDNDEKGSDGKRRRIFIDFLLVTISITLLYTSFSAVSNLQASINTQKNIGLNTLTIWYGIGALSSLFLSYPLMDLISYKWTIFIGEIGFLFYIAANIYPQPWLLYPIAIIFRIVSCGLTPAKGSIVQVLSQQYAKENKNENEETRIKKFNGIFFGVYSTVQIWGNLVSFLILRQKTQQKSTTTAGKNQTISIKQHCGVQYIEKEFNQIHTVNNEHSISTTLVSSIIYILYSAFIVIGISSVISIAFIRQTKSAEKNANKHNILDECKKRIYSTFKQQKNRQQLLLIAIPLWLGTLEAFVSSTFTKSFITCPFGVEYVAMFGILFKSSMDISFTLMSVWQQLGFTIVYIYTSYIKVQLSIILQIIYFTIGMIGVFIVEYLEHKKKRRQNSINETQELEEEI</sequence>
<evidence type="ECO:0000256" key="1">
    <source>
        <dbReference type="ARBA" id="ARBA00004141"/>
    </source>
</evidence>
<dbReference type="InterPro" id="IPR051951">
    <property type="entry name" value="UNC-93_regulatory"/>
</dbReference>
<feature type="transmembrane region" description="Helical" evidence="6">
    <location>
        <begin position="232"/>
        <end position="254"/>
    </location>
</feature>
<evidence type="ECO:0000256" key="6">
    <source>
        <dbReference type="SAM" id="Phobius"/>
    </source>
</evidence>
<dbReference type="AlphaFoldDB" id="A0A8S2HFK5"/>
<reference evidence="8" key="1">
    <citation type="submission" date="2021-02" db="EMBL/GenBank/DDBJ databases">
        <authorList>
            <person name="Nowell W R."/>
        </authorList>
    </citation>
    <scope>NUCLEOTIDE SEQUENCE</scope>
</reference>
<dbReference type="InterPro" id="IPR036259">
    <property type="entry name" value="MFS_trans_sf"/>
</dbReference>
<feature type="transmembrane region" description="Helical" evidence="6">
    <location>
        <begin position="87"/>
        <end position="105"/>
    </location>
</feature>
<protein>
    <submittedName>
        <fullName evidence="8">Uncharacterized protein</fullName>
    </submittedName>
</protein>
<feature type="transmembrane region" description="Helical" evidence="6">
    <location>
        <begin position="22"/>
        <end position="43"/>
    </location>
</feature>
<evidence type="ECO:0000313" key="9">
    <source>
        <dbReference type="Proteomes" id="UP000682733"/>
    </source>
</evidence>
<evidence type="ECO:0000256" key="2">
    <source>
        <dbReference type="ARBA" id="ARBA00009172"/>
    </source>
</evidence>
<accession>A0A8S2HFK5</accession>
<dbReference type="EMBL" id="CAJNOK010002351">
    <property type="protein sequence ID" value="CAF0856201.1"/>
    <property type="molecule type" value="Genomic_DNA"/>
</dbReference>
<keyword evidence="3 6" id="KW-0812">Transmembrane</keyword>
<dbReference type="EMBL" id="CAJOBA010002351">
    <property type="protein sequence ID" value="CAF3641240.1"/>
    <property type="molecule type" value="Genomic_DNA"/>
</dbReference>
<keyword evidence="4 6" id="KW-1133">Transmembrane helix</keyword>
<evidence type="ECO:0000313" key="8">
    <source>
        <dbReference type="EMBL" id="CAF3641240.1"/>
    </source>
</evidence>
<feature type="transmembrane region" description="Helical" evidence="6">
    <location>
        <begin position="313"/>
        <end position="331"/>
    </location>
</feature>
<feature type="transmembrane region" description="Helical" evidence="6">
    <location>
        <begin position="366"/>
        <end position="386"/>
    </location>
</feature>
<comment type="similarity">
    <text evidence="2">Belongs to the unc-93 family.</text>
</comment>
<dbReference type="InterPro" id="IPR010291">
    <property type="entry name" value="Ion_channel_UNC-93"/>
</dbReference>
<dbReference type="PANTHER" id="PTHR19444:SF13">
    <property type="entry name" value="PROTEIN UNC-93 HOMOLOG A"/>
    <property type="match status" value="1"/>
</dbReference>
<proteinExistence type="inferred from homology"/>
<name>A0A8S2HFK5_9BILA</name>
<dbReference type="Gene3D" id="1.20.1250.20">
    <property type="entry name" value="MFS general substrate transporter like domains"/>
    <property type="match status" value="1"/>
</dbReference>
<feature type="transmembrane region" description="Helical" evidence="6">
    <location>
        <begin position="290"/>
        <end position="307"/>
    </location>
</feature>
<feature type="transmembrane region" description="Helical" evidence="6">
    <location>
        <begin position="156"/>
        <end position="179"/>
    </location>
</feature>
<comment type="subcellular location">
    <subcellularLocation>
        <location evidence="1">Membrane</location>
        <topology evidence="1">Multi-pass membrane protein</topology>
    </subcellularLocation>
</comment>
<dbReference type="PANTHER" id="PTHR19444">
    <property type="entry name" value="UNC-93 RELATED"/>
    <property type="match status" value="1"/>
</dbReference>
<dbReference type="GO" id="GO:0016020">
    <property type="term" value="C:membrane"/>
    <property type="evidence" value="ECO:0007669"/>
    <property type="project" value="UniProtKB-SubCell"/>
</dbReference>
<evidence type="ECO:0000256" key="3">
    <source>
        <dbReference type="ARBA" id="ARBA00022692"/>
    </source>
</evidence>
<evidence type="ECO:0000256" key="5">
    <source>
        <dbReference type="ARBA" id="ARBA00023136"/>
    </source>
</evidence>
<evidence type="ECO:0000256" key="4">
    <source>
        <dbReference type="ARBA" id="ARBA00022989"/>
    </source>
</evidence>
<evidence type="ECO:0000313" key="7">
    <source>
        <dbReference type="EMBL" id="CAF0856201.1"/>
    </source>
</evidence>
<dbReference type="Proteomes" id="UP000682733">
    <property type="component" value="Unassembled WGS sequence"/>
</dbReference>
<feature type="transmembrane region" description="Helical" evidence="6">
    <location>
        <begin position="111"/>
        <end position="136"/>
    </location>
</feature>
<dbReference type="Pfam" id="PF05978">
    <property type="entry name" value="UNC-93"/>
    <property type="match status" value="1"/>
</dbReference>
<keyword evidence="5 6" id="KW-0472">Membrane</keyword>
<feature type="transmembrane region" description="Helical" evidence="6">
    <location>
        <begin position="338"/>
        <end position="360"/>
    </location>
</feature>
<organism evidence="8 9">
    <name type="scientific">Didymodactylos carnosus</name>
    <dbReference type="NCBI Taxonomy" id="1234261"/>
    <lineage>
        <taxon>Eukaryota</taxon>
        <taxon>Metazoa</taxon>
        <taxon>Spiralia</taxon>
        <taxon>Gnathifera</taxon>
        <taxon>Rotifera</taxon>
        <taxon>Eurotatoria</taxon>
        <taxon>Bdelloidea</taxon>
        <taxon>Philodinida</taxon>
        <taxon>Philodinidae</taxon>
        <taxon>Didymodactylos</taxon>
    </lineage>
</organism>
<feature type="transmembrane region" description="Helical" evidence="6">
    <location>
        <begin position="63"/>
        <end position="80"/>
    </location>
</feature>
<gene>
    <name evidence="7" type="ORF">OVA965_LOCUS7398</name>
    <name evidence="8" type="ORF">TMI583_LOCUS7393</name>
</gene>